<feature type="transmembrane region" description="Helical" evidence="1">
    <location>
        <begin position="7"/>
        <end position="27"/>
    </location>
</feature>
<gene>
    <name evidence="2" type="ORF">GB883_08015</name>
</gene>
<comment type="caution">
    <text evidence="2">The sequence shown here is derived from an EMBL/GenBank/DDBJ whole genome shotgun (WGS) entry which is preliminary data.</text>
</comment>
<keyword evidence="3" id="KW-1185">Reference proteome</keyword>
<keyword evidence="1" id="KW-0472">Membrane</keyword>
<feature type="transmembrane region" description="Helical" evidence="1">
    <location>
        <begin position="119"/>
        <end position="140"/>
    </location>
</feature>
<evidence type="ECO:0000313" key="3">
    <source>
        <dbReference type="Proteomes" id="UP000451860"/>
    </source>
</evidence>
<feature type="transmembrane region" description="Helical" evidence="1">
    <location>
        <begin position="210"/>
        <end position="235"/>
    </location>
</feature>
<organism evidence="2 3">
    <name type="scientific">Georgenia thermotolerans</name>
    <dbReference type="NCBI Taxonomy" id="527326"/>
    <lineage>
        <taxon>Bacteria</taxon>
        <taxon>Bacillati</taxon>
        <taxon>Actinomycetota</taxon>
        <taxon>Actinomycetes</taxon>
        <taxon>Micrococcales</taxon>
        <taxon>Bogoriellaceae</taxon>
        <taxon>Georgenia</taxon>
    </lineage>
</organism>
<protein>
    <submittedName>
        <fullName evidence="2">Uncharacterized protein</fullName>
    </submittedName>
</protein>
<reference evidence="2 3" key="1">
    <citation type="submission" date="2019-10" db="EMBL/GenBank/DDBJ databases">
        <title>Georgenia wutianyii sp. nov. and Georgenia yuyongxinii sp. nov. isolated from plateau pika (Ochotona curzoniae) in the Qinghai-Tibet plateau of China.</title>
        <authorList>
            <person name="Tian Z."/>
        </authorList>
    </citation>
    <scope>NUCLEOTIDE SEQUENCE [LARGE SCALE GENOMIC DNA]</scope>
    <source>
        <strain evidence="2 3">DSM 21501</strain>
    </source>
</reference>
<dbReference type="EMBL" id="WHJE01000027">
    <property type="protein sequence ID" value="KAE8764606.1"/>
    <property type="molecule type" value="Genomic_DNA"/>
</dbReference>
<keyword evidence="1" id="KW-1133">Transmembrane helix</keyword>
<evidence type="ECO:0000256" key="1">
    <source>
        <dbReference type="SAM" id="Phobius"/>
    </source>
</evidence>
<name>A0A7J5UQB5_9MICO</name>
<proteinExistence type="predicted"/>
<feature type="transmembrane region" description="Helical" evidence="1">
    <location>
        <begin position="33"/>
        <end position="53"/>
    </location>
</feature>
<sequence>MAVRGALMRMCYAGGAVFVVVTVAGLMAEFKAVSAAVGLAVGAVAAASVRVDGGRRRRADLGDLGVTEARADGLLTGATVLGAVVSVVAAAIPLVRARQGSPDSALFLDWGSVMPAEEYYTLPIVAAASVLLTGVAWLGYRRVLRRRSLDGVDTSVDHALRGVSARRIGAGALSGQIILLGTTVAATPLLTQETTPPVAGGTAWQMNPQLVSAAADLGLVAVIVGLVVAATSLMLPFWSAAAHQPLLAASEDA</sequence>
<accession>A0A7J5UQB5</accession>
<dbReference type="RefSeq" id="WP_152204066.1">
    <property type="nucleotide sequence ID" value="NZ_VUKF01000041.1"/>
</dbReference>
<keyword evidence="1" id="KW-0812">Transmembrane</keyword>
<evidence type="ECO:0000313" key="2">
    <source>
        <dbReference type="EMBL" id="KAE8764606.1"/>
    </source>
</evidence>
<dbReference type="AlphaFoldDB" id="A0A7J5UQB5"/>
<feature type="transmembrane region" description="Helical" evidence="1">
    <location>
        <begin position="168"/>
        <end position="190"/>
    </location>
</feature>
<feature type="transmembrane region" description="Helical" evidence="1">
    <location>
        <begin position="74"/>
        <end position="95"/>
    </location>
</feature>
<dbReference type="Proteomes" id="UP000451860">
    <property type="component" value="Unassembled WGS sequence"/>
</dbReference>